<protein>
    <submittedName>
        <fullName evidence="1">Uncharacterized protein</fullName>
    </submittedName>
</protein>
<sequence>MATARYRFLLFVFLALHFTAFEADDNHQAKVHVISTLPKDGGQMSLTCLPENSDPGFGGGVSAGVVYSWSVDKNLKYRCQSFWKNQFALWVVFEPKRDANHGEVFWLVRQDAFFLSWDNSTWVEKYTWETE</sequence>
<dbReference type="Proteomes" id="UP001164250">
    <property type="component" value="Chromosome 7"/>
</dbReference>
<keyword evidence="2" id="KW-1185">Reference proteome</keyword>
<proteinExistence type="predicted"/>
<reference evidence="2" key="1">
    <citation type="journal article" date="2023" name="G3 (Bethesda)">
        <title>Genome assembly and association tests identify interacting loci associated with vigor, precocity, and sex in interspecific pistachio rootstocks.</title>
        <authorList>
            <person name="Palmer W."/>
            <person name="Jacygrad E."/>
            <person name="Sagayaradj S."/>
            <person name="Cavanaugh K."/>
            <person name="Han R."/>
            <person name="Bertier L."/>
            <person name="Beede B."/>
            <person name="Kafkas S."/>
            <person name="Golino D."/>
            <person name="Preece J."/>
            <person name="Michelmore R."/>
        </authorList>
    </citation>
    <scope>NUCLEOTIDE SEQUENCE [LARGE SCALE GENOMIC DNA]</scope>
</reference>
<dbReference type="EMBL" id="CM047903">
    <property type="protein sequence ID" value="KAJ0092214.1"/>
    <property type="molecule type" value="Genomic_DNA"/>
</dbReference>
<organism evidence="1 2">
    <name type="scientific">Pistacia atlantica</name>
    <dbReference type="NCBI Taxonomy" id="434234"/>
    <lineage>
        <taxon>Eukaryota</taxon>
        <taxon>Viridiplantae</taxon>
        <taxon>Streptophyta</taxon>
        <taxon>Embryophyta</taxon>
        <taxon>Tracheophyta</taxon>
        <taxon>Spermatophyta</taxon>
        <taxon>Magnoliopsida</taxon>
        <taxon>eudicotyledons</taxon>
        <taxon>Gunneridae</taxon>
        <taxon>Pentapetalae</taxon>
        <taxon>rosids</taxon>
        <taxon>malvids</taxon>
        <taxon>Sapindales</taxon>
        <taxon>Anacardiaceae</taxon>
        <taxon>Pistacia</taxon>
    </lineage>
</organism>
<evidence type="ECO:0000313" key="1">
    <source>
        <dbReference type="EMBL" id="KAJ0092214.1"/>
    </source>
</evidence>
<comment type="caution">
    <text evidence="1">The sequence shown here is derived from an EMBL/GenBank/DDBJ whole genome shotgun (WGS) entry which is preliminary data.</text>
</comment>
<gene>
    <name evidence="1" type="ORF">Patl1_25855</name>
</gene>
<evidence type="ECO:0000313" key="2">
    <source>
        <dbReference type="Proteomes" id="UP001164250"/>
    </source>
</evidence>
<accession>A0ACC1AZW3</accession>
<name>A0ACC1AZW3_9ROSI</name>